<evidence type="ECO:0000259" key="3">
    <source>
        <dbReference type="PROSITE" id="PS50113"/>
    </source>
</evidence>
<dbReference type="Gene3D" id="3.30.450.20">
    <property type="entry name" value="PAS domain"/>
    <property type="match status" value="2"/>
</dbReference>
<dbReference type="PROSITE" id="PS50113">
    <property type="entry name" value="PAC"/>
    <property type="match status" value="1"/>
</dbReference>
<dbReference type="InterPro" id="IPR000700">
    <property type="entry name" value="PAS-assoc_C"/>
</dbReference>
<dbReference type="Pfam" id="PF13426">
    <property type="entry name" value="PAS_9"/>
    <property type="match status" value="1"/>
</dbReference>
<keyword evidence="1" id="KW-0807">Transducer</keyword>
<dbReference type="EMBL" id="FQWD01000002">
    <property type="protein sequence ID" value="SHG12176.1"/>
    <property type="molecule type" value="Genomic_DNA"/>
</dbReference>
<dbReference type="RefSeq" id="WP_073319774.1">
    <property type="nucleotide sequence ID" value="NZ_FQWD01000002.1"/>
</dbReference>
<gene>
    <name evidence="4" type="ORF">SAMN05216361_1353</name>
</gene>
<dbReference type="AlphaFoldDB" id="A0A1M5H8D2"/>
<dbReference type="SUPFAM" id="SSF58104">
    <property type="entry name" value="Methyl-accepting chemotaxis protein (MCP) signaling domain"/>
    <property type="match status" value="1"/>
</dbReference>
<evidence type="ECO:0000259" key="2">
    <source>
        <dbReference type="PROSITE" id="PS50111"/>
    </source>
</evidence>
<reference evidence="5" key="1">
    <citation type="submission" date="2016-11" db="EMBL/GenBank/DDBJ databases">
        <authorList>
            <person name="Varghese N."/>
            <person name="Submissions S."/>
        </authorList>
    </citation>
    <scope>NUCLEOTIDE SEQUENCE [LARGE SCALE GENOMIC DNA]</scope>
    <source>
        <strain evidence="5">CGMCC 1.8995</strain>
    </source>
</reference>
<dbReference type="InterPro" id="IPR013655">
    <property type="entry name" value="PAS_fold_3"/>
</dbReference>
<evidence type="ECO:0000256" key="1">
    <source>
        <dbReference type="PROSITE-ProRule" id="PRU00284"/>
    </source>
</evidence>
<feature type="domain" description="Methyl-accepting transducer" evidence="2">
    <location>
        <begin position="264"/>
        <end position="435"/>
    </location>
</feature>
<organism evidence="4 5">
    <name type="scientific">Marisediminitalea aggregata</name>
    <dbReference type="NCBI Taxonomy" id="634436"/>
    <lineage>
        <taxon>Bacteria</taxon>
        <taxon>Pseudomonadati</taxon>
        <taxon>Pseudomonadota</taxon>
        <taxon>Gammaproteobacteria</taxon>
        <taxon>Alteromonadales</taxon>
        <taxon>Alteromonadaceae</taxon>
        <taxon>Marisediminitalea</taxon>
    </lineage>
</organism>
<dbReference type="InterPro" id="IPR004089">
    <property type="entry name" value="MCPsignal_dom"/>
</dbReference>
<dbReference type="CDD" id="cd00130">
    <property type="entry name" value="PAS"/>
    <property type="match status" value="2"/>
</dbReference>
<protein>
    <submittedName>
        <fullName evidence="4">Methyl-accepting chemotaxis protein</fullName>
    </submittedName>
</protein>
<evidence type="ECO:0000313" key="4">
    <source>
        <dbReference type="EMBL" id="SHG12176.1"/>
    </source>
</evidence>
<dbReference type="PANTHER" id="PTHR24422:SF10">
    <property type="entry name" value="CHEMOTAXIS PROTEIN METHYLTRANSFERASE 2"/>
    <property type="match status" value="1"/>
</dbReference>
<dbReference type="SMART" id="SM00086">
    <property type="entry name" value="PAC"/>
    <property type="match status" value="2"/>
</dbReference>
<dbReference type="Gene3D" id="1.10.287.950">
    <property type="entry name" value="Methyl-accepting chemotaxis protein"/>
    <property type="match status" value="1"/>
</dbReference>
<dbReference type="GO" id="GO:0016020">
    <property type="term" value="C:membrane"/>
    <property type="evidence" value="ECO:0007669"/>
    <property type="project" value="InterPro"/>
</dbReference>
<proteinExistence type="predicted"/>
<evidence type="ECO:0000313" key="5">
    <source>
        <dbReference type="Proteomes" id="UP000184520"/>
    </source>
</evidence>
<dbReference type="PROSITE" id="PS50111">
    <property type="entry name" value="CHEMOTAXIS_TRANSDUC_2"/>
    <property type="match status" value="1"/>
</dbReference>
<dbReference type="InterPro" id="IPR050903">
    <property type="entry name" value="Bact_Chemotaxis_MeTrfase"/>
</dbReference>
<dbReference type="GO" id="GO:0007165">
    <property type="term" value="P:signal transduction"/>
    <property type="evidence" value="ECO:0007669"/>
    <property type="project" value="UniProtKB-KW"/>
</dbReference>
<dbReference type="InterPro" id="IPR035965">
    <property type="entry name" value="PAS-like_dom_sf"/>
</dbReference>
<dbReference type="NCBIfam" id="TIGR00229">
    <property type="entry name" value="sensory_box"/>
    <property type="match status" value="2"/>
</dbReference>
<dbReference type="GO" id="GO:0006935">
    <property type="term" value="P:chemotaxis"/>
    <property type="evidence" value="ECO:0007669"/>
    <property type="project" value="UniProtKB-ARBA"/>
</dbReference>
<dbReference type="InterPro" id="IPR000014">
    <property type="entry name" value="PAS"/>
</dbReference>
<dbReference type="SMART" id="SM00283">
    <property type="entry name" value="MA"/>
    <property type="match status" value="1"/>
</dbReference>
<keyword evidence="5" id="KW-1185">Reference proteome</keyword>
<dbReference type="SUPFAM" id="SSF55785">
    <property type="entry name" value="PYP-like sensor domain (PAS domain)"/>
    <property type="match status" value="2"/>
</dbReference>
<accession>A0A1M5H8D2</accession>
<dbReference type="Pfam" id="PF00015">
    <property type="entry name" value="MCPsignal"/>
    <property type="match status" value="1"/>
</dbReference>
<dbReference type="STRING" id="634436.SAMN05216361_1353"/>
<dbReference type="PANTHER" id="PTHR24422">
    <property type="entry name" value="CHEMOTAXIS PROTEIN METHYLTRANSFERASE"/>
    <property type="match status" value="1"/>
</dbReference>
<dbReference type="CDD" id="cd11386">
    <property type="entry name" value="MCP_signal"/>
    <property type="match status" value="1"/>
</dbReference>
<dbReference type="SMART" id="SM00091">
    <property type="entry name" value="PAS"/>
    <property type="match status" value="2"/>
</dbReference>
<dbReference type="Pfam" id="PF08447">
    <property type="entry name" value="PAS_3"/>
    <property type="match status" value="1"/>
</dbReference>
<name>A0A1M5H8D2_9ALTE</name>
<feature type="domain" description="PAC" evidence="3">
    <location>
        <begin position="94"/>
        <end position="146"/>
    </location>
</feature>
<dbReference type="InterPro" id="IPR001610">
    <property type="entry name" value="PAC"/>
</dbReference>
<sequence length="435" mass="47417">MIVSLATHKAEVAKLTALADAQLHIIDSIKQCVATIQFTPNGDILETNSLFRQAMGYSEADLQGKHHSMFCVGNYANTPEYAALWQQLRDGRSKTGTFDRRKANGETIWLEATYIPVKDANNRVTSVLKIAFDVTAKIMETSALKAVSKALDTSMAVIEFEPDGTIITANTNFTNTVGYSLEQIKGKKHAMFCTSEFLEQNPGFWSQLASGQHKSGLFERKDSQGNTVWLEATYNPIKGPDGNVFKVVKFATNVTAQVEEKNLIAQAAELAFATAEETAQIAKQGGDLLHQSVNVSDATQHEVDTTSALMTKLHEQSGNIEQIVSTIRAIAEQTNLLALNAAIEAARAGDQGRGFAVVADEVRQLASRTSESTIEIESVVNENKQLSSQATEQMTKVKTNVEQNNEQIAQVQEVMNEILKGAENVSQSVSSIVTK</sequence>
<dbReference type="Proteomes" id="UP000184520">
    <property type="component" value="Unassembled WGS sequence"/>
</dbReference>
<dbReference type="OrthoDB" id="9765776at2"/>